<comment type="similarity">
    <text evidence="4">Belongs to the Fes family.</text>
</comment>
<dbReference type="SUPFAM" id="SSF81296">
    <property type="entry name" value="E set domains"/>
    <property type="match status" value="1"/>
</dbReference>
<dbReference type="Pfam" id="PF00756">
    <property type="entry name" value="Esterase"/>
    <property type="match status" value="1"/>
</dbReference>
<keyword evidence="3" id="KW-0378">Hydrolase</keyword>
<dbReference type="InterPro" id="IPR000801">
    <property type="entry name" value="Esterase-like"/>
</dbReference>
<dbReference type="Gene3D" id="3.40.50.1820">
    <property type="entry name" value="alpha/beta hydrolase"/>
    <property type="match status" value="1"/>
</dbReference>
<dbReference type="GO" id="GO:0005737">
    <property type="term" value="C:cytoplasm"/>
    <property type="evidence" value="ECO:0007669"/>
    <property type="project" value="UniProtKB-SubCell"/>
</dbReference>
<dbReference type="InterPro" id="IPR014756">
    <property type="entry name" value="Ig_E-set"/>
</dbReference>
<dbReference type="InterPro" id="IPR013783">
    <property type="entry name" value="Ig-like_fold"/>
</dbReference>
<evidence type="ECO:0000259" key="5">
    <source>
        <dbReference type="Pfam" id="PF11806"/>
    </source>
</evidence>
<evidence type="ECO:0000313" key="7">
    <source>
        <dbReference type="Proteomes" id="UP000216021"/>
    </source>
</evidence>
<dbReference type="Pfam" id="PF11806">
    <property type="entry name" value="Enterochelin_N"/>
    <property type="match status" value="1"/>
</dbReference>
<feature type="domain" description="Enterochelin esterase N-terminal" evidence="5">
    <location>
        <begin position="44"/>
        <end position="175"/>
    </location>
</feature>
<organism evidence="6 7">
    <name type="scientific">Serratia oryzae</name>
    <dbReference type="NCBI Taxonomy" id="2034155"/>
    <lineage>
        <taxon>Bacteria</taxon>
        <taxon>Pseudomonadati</taxon>
        <taxon>Pseudomonadota</taxon>
        <taxon>Gammaproteobacteria</taxon>
        <taxon>Enterobacterales</taxon>
        <taxon>Yersiniaceae</taxon>
        <taxon>Serratia</taxon>
    </lineage>
</organism>
<comment type="caution">
    <text evidence="6">The sequence shown here is derived from an EMBL/GenBank/DDBJ whole genome shotgun (WGS) entry which is preliminary data.</text>
</comment>
<dbReference type="EMBL" id="MOXD01000015">
    <property type="protein sequence ID" value="OMQ20068.1"/>
    <property type="molecule type" value="Genomic_DNA"/>
</dbReference>
<protein>
    <submittedName>
        <fullName evidence="6">Enterochelin esterase</fullName>
    </submittedName>
</protein>
<dbReference type="RefSeq" id="WP_076944106.1">
    <property type="nucleotide sequence ID" value="NZ_MOXD01000015.1"/>
</dbReference>
<reference evidence="6 7" key="1">
    <citation type="submission" date="2016-11" db="EMBL/GenBank/DDBJ databases">
        <title>Rahnella oryzae sp. nov., isolated from rice root.</title>
        <authorList>
            <person name="Zhang X.-X."/>
            <person name="Zhang J."/>
        </authorList>
    </citation>
    <scope>NUCLEOTIDE SEQUENCE [LARGE SCALE GENOMIC DNA]</scope>
    <source>
        <strain evidence="6 7">J11-6</strain>
    </source>
</reference>
<accession>A0A1S8CF66</accession>
<proteinExistence type="inferred from homology"/>
<sequence>MKTEQQPESSRLLASQHAGSHGWWLDIARRGTPLVEPLESGRWKVTFLWRDPQGCEFTSAYRRVWIHINCLTDHHQPAPPQSLQRLCGSDVWYWQLELNADWRGSYCFIPCMDDCPLPQCDDDAHANMHRVRHWWQRVFANATADLLNPYRAWADASGHFLSGLHMPHAPQQPAWRDFDRYAIASGRCTPAPPAKLQRHTWHSQRLGTSRHVWVYSTGESQPATRPLAILLDGQFWAQQMPVWDPLMQLTRTGKLPEAVYLLIDVIDQKHRAQELTCNDEFWLAVQEELLPQVACWAAHSTEAANTVVAGQSFGGLSSLYAGLRWPERFGAAISQSGSFWWPRRDMLQLPTQPDDACWLMRQLEQQRLGTHGKLRVFMEAGVHEKLIHQVSDRMADLLRSAGHRVQYRVVEGGHDALCWRGGLLDGLQAHWATPATLAASELASALHA</sequence>
<evidence type="ECO:0000256" key="1">
    <source>
        <dbReference type="ARBA" id="ARBA00004496"/>
    </source>
</evidence>
<dbReference type="PANTHER" id="PTHR48098">
    <property type="entry name" value="ENTEROCHELIN ESTERASE-RELATED"/>
    <property type="match status" value="1"/>
</dbReference>
<dbReference type="GO" id="GO:0005506">
    <property type="term" value="F:iron ion binding"/>
    <property type="evidence" value="ECO:0007669"/>
    <property type="project" value="InterPro"/>
</dbReference>
<dbReference type="InterPro" id="IPR050583">
    <property type="entry name" value="Mycobacterial_A85_antigen"/>
</dbReference>
<dbReference type="OrthoDB" id="9775130at2"/>
<dbReference type="NCBIfam" id="NF007758">
    <property type="entry name" value="PRK10439.1"/>
    <property type="match status" value="1"/>
</dbReference>
<evidence type="ECO:0000256" key="4">
    <source>
        <dbReference type="ARBA" id="ARBA00024201"/>
    </source>
</evidence>
<dbReference type="AlphaFoldDB" id="A0A1S8CF66"/>
<dbReference type="InterPro" id="IPR021764">
    <property type="entry name" value="Enterochelin_esterase_N"/>
</dbReference>
<evidence type="ECO:0000313" key="6">
    <source>
        <dbReference type="EMBL" id="OMQ20068.1"/>
    </source>
</evidence>
<dbReference type="GO" id="GO:0008849">
    <property type="term" value="F:enterochelin esterase activity"/>
    <property type="evidence" value="ECO:0007669"/>
    <property type="project" value="InterPro"/>
</dbReference>
<dbReference type="Gene3D" id="2.60.40.10">
    <property type="entry name" value="Immunoglobulins"/>
    <property type="match status" value="1"/>
</dbReference>
<name>A0A1S8CF66_9GAMM</name>
<keyword evidence="7" id="KW-1185">Reference proteome</keyword>
<gene>
    <name evidence="6" type="ORF">BMI79_20035</name>
</gene>
<keyword evidence="2" id="KW-0963">Cytoplasm</keyword>
<dbReference type="InterPro" id="IPR029058">
    <property type="entry name" value="AB_hydrolase_fold"/>
</dbReference>
<dbReference type="PANTHER" id="PTHR48098:SF3">
    <property type="entry name" value="IRON(III) ENTEROBACTIN ESTERASE"/>
    <property type="match status" value="1"/>
</dbReference>
<dbReference type="STRING" id="2034155.BMI79_20035"/>
<dbReference type="SUPFAM" id="SSF53474">
    <property type="entry name" value="alpha/beta-Hydrolases"/>
    <property type="match status" value="1"/>
</dbReference>
<comment type="subcellular location">
    <subcellularLocation>
        <location evidence="1">Cytoplasm</location>
    </subcellularLocation>
</comment>
<dbReference type="Proteomes" id="UP000216021">
    <property type="component" value="Unassembled WGS sequence"/>
</dbReference>
<dbReference type="GO" id="GO:0006826">
    <property type="term" value="P:iron ion transport"/>
    <property type="evidence" value="ECO:0007669"/>
    <property type="project" value="InterPro"/>
</dbReference>
<evidence type="ECO:0000256" key="3">
    <source>
        <dbReference type="ARBA" id="ARBA00022801"/>
    </source>
</evidence>
<evidence type="ECO:0000256" key="2">
    <source>
        <dbReference type="ARBA" id="ARBA00022490"/>
    </source>
</evidence>